<evidence type="ECO:0000256" key="1">
    <source>
        <dbReference type="SAM" id="MobiDB-lite"/>
    </source>
</evidence>
<sequence length="199" mass="20558">MPTRVHSVLIGFGLVAVTIGGCTVNGPDPAPTTSAPKPETKTSRPKDLSLAGKQDADLCKLLTEEQQSQLQIARPRPVAKDGTNDFPGCIWSGETGQTGYSVAVRAVPMSMADFRAKRGDESPDTAATYAVGAGFPAAQGQRGGGFEQLGCNVDVDVADGQTLDAFVSPNVNGTMSNQDMCTKAKQAAEAAVTTLQGQG</sequence>
<comment type="caution">
    <text evidence="2">The sequence shown here is derived from an EMBL/GenBank/DDBJ whole genome shotgun (WGS) entry which is preliminary data.</text>
</comment>
<feature type="region of interest" description="Disordered" evidence="1">
    <location>
        <begin position="27"/>
        <end position="51"/>
    </location>
</feature>
<dbReference type="Pfam" id="PF12079">
    <property type="entry name" value="DUF3558"/>
    <property type="match status" value="1"/>
</dbReference>
<feature type="compositionally biased region" description="Basic and acidic residues" evidence="1">
    <location>
        <begin position="38"/>
        <end position="47"/>
    </location>
</feature>
<name>A0ABW3FTF0_9PSEU</name>
<gene>
    <name evidence="2" type="ORF">ACFQ16_14645</name>
</gene>
<dbReference type="Proteomes" id="UP001597018">
    <property type="component" value="Unassembled WGS sequence"/>
</dbReference>
<evidence type="ECO:0000313" key="2">
    <source>
        <dbReference type="EMBL" id="MFD0920983.1"/>
    </source>
</evidence>
<keyword evidence="3" id="KW-1185">Reference proteome</keyword>
<dbReference type="RefSeq" id="WP_263249029.1">
    <property type="nucleotide sequence ID" value="NZ_BAABLT010000048.1"/>
</dbReference>
<protein>
    <submittedName>
        <fullName evidence="2">DUF3558 domain-containing protein</fullName>
    </submittedName>
</protein>
<organism evidence="2 3">
    <name type="scientific">Saccharopolyspora rosea</name>
    <dbReference type="NCBI Taxonomy" id="524884"/>
    <lineage>
        <taxon>Bacteria</taxon>
        <taxon>Bacillati</taxon>
        <taxon>Actinomycetota</taxon>
        <taxon>Actinomycetes</taxon>
        <taxon>Pseudonocardiales</taxon>
        <taxon>Pseudonocardiaceae</taxon>
        <taxon>Saccharopolyspora</taxon>
    </lineage>
</organism>
<reference evidence="3" key="1">
    <citation type="journal article" date="2019" name="Int. J. Syst. Evol. Microbiol.">
        <title>The Global Catalogue of Microorganisms (GCM) 10K type strain sequencing project: providing services to taxonomists for standard genome sequencing and annotation.</title>
        <authorList>
            <consortium name="The Broad Institute Genomics Platform"/>
            <consortium name="The Broad Institute Genome Sequencing Center for Infectious Disease"/>
            <person name="Wu L."/>
            <person name="Ma J."/>
        </authorList>
    </citation>
    <scope>NUCLEOTIDE SEQUENCE [LARGE SCALE GENOMIC DNA]</scope>
    <source>
        <strain evidence="3">CCUG 56401</strain>
    </source>
</reference>
<evidence type="ECO:0000313" key="3">
    <source>
        <dbReference type="Proteomes" id="UP001597018"/>
    </source>
</evidence>
<proteinExistence type="predicted"/>
<dbReference type="InterPro" id="IPR024520">
    <property type="entry name" value="DUF3558"/>
</dbReference>
<dbReference type="EMBL" id="JBHTIW010000010">
    <property type="protein sequence ID" value="MFD0920983.1"/>
    <property type="molecule type" value="Genomic_DNA"/>
</dbReference>
<dbReference type="PROSITE" id="PS51257">
    <property type="entry name" value="PROKAR_LIPOPROTEIN"/>
    <property type="match status" value="1"/>
</dbReference>
<accession>A0ABW3FTF0</accession>